<dbReference type="Proteomes" id="UP000187822">
    <property type="component" value="Chromosome I"/>
</dbReference>
<proteinExistence type="predicted"/>
<dbReference type="GeneID" id="30927812"/>
<accession>A0A1R4A7T3</accession>
<keyword evidence="2" id="KW-1185">Reference proteome</keyword>
<reference evidence="2" key="1">
    <citation type="submission" date="2016-06" db="EMBL/GenBank/DDBJ databases">
        <authorList>
            <person name="Toshchakov V.S."/>
        </authorList>
    </citation>
    <scope>NUCLEOTIDE SEQUENCE [LARGE SCALE GENOMIC DNA]</scope>
    <source>
        <strain>PM4 (JCM 30641</strain>
        <strain evidence="2">\VKM B-2940)</strain>
    </source>
</reference>
<dbReference type="EMBL" id="LT719092">
    <property type="protein sequence ID" value="SJK85024.1"/>
    <property type="molecule type" value="Genomic_DNA"/>
</dbReference>
<dbReference type="AlphaFoldDB" id="A0A1R4A7T3"/>
<name>A0A1R4A7T3_9ARCH</name>
<evidence type="ECO:0000313" key="2">
    <source>
        <dbReference type="Proteomes" id="UP000187822"/>
    </source>
</evidence>
<sequence length="272" mass="31267">MILQMSWKDLQGSTVSVNYIGPKNAPYKLTGEFQRIAFSRIIIDGLKSGRTHRIPLDKVISIAELDSDFKILKFLQDGIGAALCSKEEVIENECRNEGNKGGGSMITLSEYMLSQDDQEKVRSFIERLQNKEETPFKACPLYERCAAPICPMDPNAKHRSWYSNEDVCSSSKFKDHNVVVTQRKISKKGSEGYFTYEMLNRDIVVKKGIQGIDPDIPGSVERKGQNVIESLYREREESWLKGHPEITMQQRRRMKEEGMKRSDALKRYREMI</sequence>
<organism evidence="1 2">
    <name type="scientific">Cuniculiplasma divulgatum</name>
    <dbReference type="NCBI Taxonomy" id="1673428"/>
    <lineage>
        <taxon>Archaea</taxon>
        <taxon>Methanobacteriati</taxon>
        <taxon>Thermoplasmatota</taxon>
        <taxon>Thermoplasmata</taxon>
        <taxon>Thermoplasmatales</taxon>
        <taxon>Cuniculiplasmataceae</taxon>
        <taxon>Cuniculiplasma</taxon>
    </lineage>
</organism>
<protein>
    <submittedName>
        <fullName evidence="1">Uncharacterized protein</fullName>
    </submittedName>
</protein>
<dbReference type="OrthoDB" id="56658at2157"/>
<dbReference type="KEGG" id="cdiv:CPM_1217"/>
<evidence type="ECO:0000313" key="1">
    <source>
        <dbReference type="EMBL" id="SJK85024.1"/>
    </source>
</evidence>
<dbReference type="RefSeq" id="WP_077076362.1">
    <property type="nucleotide sequence ID" value="NZ_LT719092.1"/>
</dbReference>
<dbReference type="STRING" id="1673428.CPM_1217"/>
<gene>
    <name evidence="1" type="ORF">CPM_1217</name>
</gene>